<sequence>MKQRLKTKGVVEALLKAYRTNISKILSPWGVDTDTKKYHHV</sequence>
<gene>
    <name evidence="1" type="ORF">G2W53_001708</name>
</gene>
<name>A0A834XHP7_9FABA</name>
<accession>A0A834XHP7</accession>
<evidence type="ECO:0000313" key="1">
    <source>
        <dbReference type="EMBL" id="KAF7844803.1"/>
    </source>
</evidence>
<dbReference type="Proteomes" id="UP000634136">
    <property type="component" value="Unassembled WGS sequence"/>
</dbReference>
<proteinExistence type="predicted"/>
<reference evidence="1" key="1">
    <citation type="submission" date="2020-09" db="EMBL/GenBank/DDBJ databases">
        <title>Genome-Enabled Discovery of Anthraquinone Biosynthesis in Senna tora.</title>
        <authorList>
            <person name="Kang S.-H."/>
            <person name="Pandey R.P."/>
            <person name="Lee C.-M."/>
            <person name="Sim J.-S."/>
            <person name="Jeong J.-T."/>
            <person name="Choi B.-S."/>
            <person name="Jung M."/>
            <person name="Ginzburg D."/>
            <person name="Zhao K."/>
            <person name="Won S.Y."/>
            <person name="Oh T.-J."/>
            <person name="Yu Y."/>
            <person name="Kim N.-H."/>
            <person name="Lee O.R."/>
            <person name="Lee T.-H."/>
            <person name="Bashyal P."/>
            <person name="Kim T.-S."/>
            <person name="Lee W.-H."/>
            <person name="Kawkins C."/>
            <person name="Kim C.-K."/>
            <person name="Kim J.S."/>
            <person name="Ahn B.O."/>
            <person name="Rhee S.Y."/>
            <person name="Sohng J.K."/>
        </authorList>
    </citation>
    <scope>NUCLEOTIDE SEQUENCE</scope>
    <source>
        <tissue evidence="1">Leaf</tissue>
    </source>
</reference>
<evidence type="ECO:0000313" key="2">
    <source>
        <dbReference type="Proteomes" id="UP000634136"/>
    </source>
</evidence>
<protein>
    <submittedName>
        <fullName evidence="1">Uncharacterized protein</fullName>
    </submittedName>
</protein>
<organism evidence="1 2">
    <name type="scientific">Senna tora</name>
    <dbReference type="NCBI Taxonomy" id="362788"/>
    <lineage>
        <taxon>Eukaryota</taxon>
        <taxon>Viridiplantae</taxon>
        <taxon>Streptophyta</taxon>
        <taxon>Embryophyta</taxon>
        <taxon>Tracheophyta</taxon>
        <taxon>Spermatophyta</taxon>
        <taxon>Magnoliopsida</taxon>
        <taxon>eudicotyledons</taxon>
        <taxon>Gunneridae</taxon>
        <taxon>Pentapetalae</taxon>
        <taxon>rosids</taxon>
        <taxon>fabids</taxon>
        <taxon>Fabales</taxon>
        <taxon>Fabaceae</taxon>
        <taxon>Caesalpinioideae</taxon>
        <taxon>Cassia clade</taxon>
        <taxon>Senna</taxon>
    </lineage>
</organism>
<keyword evidence="2" id="KW-1185">Reference proteome</keyword>
<dbReference type="EMBL" id="JAAIUW010000001">
    <property type="protein sequence ID" value="KAF7844803.1"/>
    <property type="molecule type" value="Genomic_DNA"/>
</dbReference>
<comment type="caution">
    <text evidence="1">The sequence shown here is derived from an EMBL/GenBank/DDBJ whole genome shotgun (WGS) entry which is preliminary data.</text>
</comment>
<dbReference type="AlphaFoldDB" id="A0A834XHP7"/>